<dbReference type="EMBL" id="ODYU01000171">
    <property type="protein sequence ID" value="SOQ34499.1"/>
    <property type="molecule type" value="Genomic_DNA"/>
</dbReference>
<organism evidence="1">
    <name type="scientific">Spodoptera frugiperda</name>
    <name type="common">Fall armyworm</name>
    <dbReference type="NCBI Taxonomy" id="7108"/>
    <lineage>
        <taxon>Eukaryota</taxon>
        <taxon>Metazoa</taxon>
        <taxon>Ecdysozoa</taxon>
        <taxon>Arthropoda</taxon>
        <taxon>Hexapoda</taxon>
        <taxon>Insecta</taxon>
        <taxon>Pterygota</taxon>
        <taxon>Neoptera</taxon>
        <taxon>Endopterygota</taxon>
        <taxon>Lepidoptera</taxon>
        <taxon>Glossata</taxon>
        <taxon>Ditrysia</taxon>
        <taxon>Noctuoidea</taxon>
        <taxon>Noctuidae</taxon>
        <taxon>Amphipyrinae</taxon>
        <taxon>Spodoptera</taxon>
    </lineage>
</organism>
<evidence type="ECO:0000313" key="1">
    <source>
        <dbReference type="EMBL" id="SOQ34499.1"/>
    </source>
</evidence>
<gene>
    <name evidence="1" type="ORF">SFRICE_001447</name>
</gene>
<name>A0A2H1V104_SPOFR</name>
<proteinExistence type="predicted"/>
<dbReference type="AlphaFoldDB" id="A0A2H1V104"/>
<protein>
    <submittedName>
        <fullName evidence="1">SFRICE_001447</fullName>
    </submittedName>
</protein>
<reference evidence="1" key="1">
    <citation type="submission" date="2016-07" db="EMBL/GenBank/DDBJ databases">
        <authorList>
            <person name="Bretaudeau A."/>
        </authorList>
    </citation>
    <scope>NUCLEOTIDE SEQUENCE</scope>
    <source>
        <strain evidence="1">Rice</strain>
        <tissue evidence="1">Whole body</tissue>
    </source>
</reference>
<sequence length="72" mass="7323">MASPALGEARGGVRLLLTKIRNIPTPAFQVGAPATKARSPRGGAAEVTSVGSEVSAPACLKPSLIIQEKKKA</sequence>
<accession>A0A2H1V104</accession>